<name>A0ABV7DWX1_9RHOB</name>
<feature type="region of interest" description="Disordered" evidence="1">
    <location>
        <begin position="252"/>
        <end position="280"/>
    </location>
</feature>
<dbReference type="EC" id="3.4.21.-" evidence="3"/>
<dbReference type="Gene3D" id="2.40.10.10">
    <property type="entry name" value="Trypsin-like serine proteases"/>
    <property type="match status" value="2"/>
</dbReference>
<keyword evidence="3" id="KW-0645">Protease</keyword>
<dbReference type="PANTHER" id="PTHR43019">
    <property type="entry name" value="SERINE ENDOPROTEASE DEGS"/>
    <property type="match status" value="1"/>
</dbReference>
<sequence length="481" mass="50501">MLRLSVAIAFTFLVAAPTASAFEADQLQLEFDARFLTAEEKRFLQAGLAFSNAYNGLLDGAWGSGSQRALERFEVRNGRSEFVTNADVLFLALETYEILEKHGWVRQYNSALDMSFLVPTIGFVAGKPSETFVNMELAGTSLGYSLTIGAGAQTERLHQFTAEQALGEVYQVRRPVLWITSARTANGVSLYTRSDYRRGAWSTIMLSARDSDAGAFAAVTGSIQPGYAPAIGISPGVLARGIETMAAVMADDSAAQGETAPAAAETAPEGNEGAGREDQAPGFGTGFLVSTDGDFLTNNHVVNGCASVSIDGLQATVVATDEAFDLALLRVTPPPAAEPAQFAEKPARLNSDVTVIGYPLPDLLGGLNVTRGSVTSLKGIAGDGVRMQISAPVQPGNSGGPVVNSAGQVVGVVVSKLDAQMVAEATGDIPQNINFAIRAEIAKLFLYQNGIEPVEVEDAAPLAPEDLAEAANGFTRLITCN</sequence>
<dbReference type="Pfam" id="PF13365">
    <property type="entry name" value="Trypsin_2"/>
    <property type="match status" value="1"/>
</dbReference>
<evidence type="ECO:0000256" key="1">
    <source>
        <dbReference type="SAM" id="MobiDB-lite"/>
    </source>
</evidence>
<evidence type="ECO:0000256" key="2">
    <source>
        <dbReference type="SAM" id="SignalP"/>
    </source>
</evidence>
<dbReference type="EMBL" id="JBHRSM010000018">
    <property type="protein sequence ID" value="MFC3086533.1"/>
    <property type="molecule type" value="Genomic_DNA"/>
</dbReference>
<accession>A0ABV7DWX1</accession>
<dbReference type="GO" id="GO:0006508">
    <property type="term" value="P:proteolysis"/>
    <property type="evidence" value="ECO:0007669"/>
    <property type="project" value="UniProtKB-KW"/>
</dbReference>
<keyword evidence="3" id="KW-0378">Hydrolase</keyword>
<evidence type="ECO:0000313" key="4">
    <source>
        <dbReference type="Proteomes" id="UP001595445"/>
    </source>
</evidence>
<dbReference type="GO" id="GO:0008233">
    <property type="term" value="F:peptidase activity"/>
    <property type="evidence" value="ECO:0007669"/>
    <property type="project" value="UniProtKB-KW"/>
</dbReference>
<proteinExistence type="predicted"/>
<dbReference type="PANTHER" id="PTHR43019:SF23">
    <property type="entry name" value="PROTEASE DO-LIKE 5, CHLOROPLASTIC"/>
    <property type="match status" value="1"/>
</dbReference>
<feature type="compositionally biased region" description="Low complexity" evidence="1">
    <location>
        <begin position="254"/>
        <end position="271"/>
    </location>
</feature>
<dbReference type="RefSeq" id="WP_197645081.1">
    <property type="nucleotide sequence ID" value="NZ_JAEACP010000013.1"/>
</dbReference>
<dbReference type="Proteomes" id="UP001595445">
    <property type="component" value="Unassembled WGS sequence"/>
</dbReference>
<protein>
    <submittedName>
        <fullName evidence="3">S1C family serine protease</fullName>
        <ecNumber evidence="3">3.4.21.-</ecNumber>
    </submittedName>
</protein>
<dbReference type="InterPro" id="IPR043504">
    <property type="entry name" value="Peptidase_S1_PA_chymotrypsin"/>
</dbReference>
<dbReference type="InterPro" id="IPR009003">
    <property type="entry name" value="Peptidase_S1_PA"/>
</dbReference>
<keyword evidence="2" id="KW-0732">Signal</keyword>
<reference evidence="4" key="1">
    <citation type="journal article" date="2019" name="Int. J. Syst. Evol. Microbiol.">
        <title>The Global Catalogue of Microorganisms (GCM) 10K type strain sequencing project: providing services to taxonomists for standard genome sequencing and annotation.</title>
        <authorList>
            <consortium name="The Broad Institute Genomics Platform"/>
            <consortium name="The Broad Institute Genome Sequencing Center for Infectious Disease"/>
            <person name="Wu L."/>
            <person name="Ma J."/>
        </authorList>
    </citation>
    <scope>NUCLEOTIDE SEQUENCE [LARGE SCALE GENOMIC DNA]</scope>
    <source>
        <strain evidence="4">KCTC 62102</strain>
    </source>
</reference>
<dbReference type="SUPFAM" id="SSF50494">
    <property type="entry name" value="Trypsin-like serine proteases"/>
    <property type="match status" value="1"/>
</dbReference>
<feature type="signal peptide" evidence="2">
    <location>
        <begin position="1"/>
        <end position="21"/>
    </location>
</feature>
<gene>
    <name evidence="3" type="ORF">ACFOD6_10800</name>
</gene>
<keyword evidence="4" id="KW-1185">Reference proteome</keyword>
<evidence type="ECO:0000313" key="3">
    <source>
        <dbReference type="EMBL" id="MFC3086533.1"/>
    </source>
</evidence>
<comment type="caution">
    <text evidence="3">The sequence shown here is derived from an EMBL/GenBank/DDBJ whole genome shotgun (WGS) entry which is preliminary data.</text>
</comment>
<feature type="chain" id="PRO_5047263435" evidence="2">
    <location>
        <begin position="22"/>
        <end position="481"/>
    </location>
</feature>
<organism evidence="3 4">
    <name type="scientific">Tabrizicola soli</name>
    <dbReference type="NCBI Taxonomy" id="2185115"/>
    <lineage>
        <taxon>Bacteria</taxon>
        <taxon>Pseudomonadati</taxon>
        <taxon>Pseudomonadota</taxon>
        <taxon>Alphaproteobacteria</taxon>
        <taxon>Rhodobacterales</taxon>
        <taxon>Paracoccaceae</taxon>
        <taxon>Tabrizicola</taxon>
    </lineage>
</organism>